<dbReference type="GO" id="GO:0008236">
    <property type="term" value="F:serine-type peptidase activity"/>
    <property type="evidence" value="ECO:0007669"/>
    <property type="project" value="UniProtKB-KW"/>
</dbReference>
<sequence length="889" mass="100206">MATEIPPDLSEVVTPGSSGQISSFCPQSWRMLHQNVIERRKLITMLASRVPSMFQFRTQITANGEKTRLYFLGMTSKGRENTLQYVDLPTVVPDIPGILSQCSLLDAFPVGIPLAQLSREEQLLRERKRLGSYGITSYELREGEGKFVFPAANFLFTCVDPDLSITEPVYPSNIETSLEGARLDPQICPSNSQLLAFVNQNDIWVTSLTSGQECRLTFTNKGSGSLEKEPLSAGVPSFVVQEEFDRYTGYWWCPTPLTTDLPLDSPEDDISSSSSTSSSSYCILYEEVDESMVEILNIFSPSVEGKNVDQYRYPRAGTPNARSTLKLVKFTVDDSGKFERVQHYQLYEPLLTFFPWLEYIVRAGWTPDGKYVYAELLDRPQKRLCVVLIPFDFFVPIRNSHPTSSSSSSYEEEEAMEEEEDFFKKTSPPLSVIYEESSDIWVNTHDILYFLPHSDASEVRFLWASEKSGFRHLYCVVSKLESCDKKLCAMDLLEENQGGLYKANVIKEDTLTSGEWEVNGKQIWVDENKEIVYFIGLKDNVLETHLYAVSYSTPSDCKRLTTLGYSHSVSMSSDCSSFVSVYSSVNETTSCVAYKILQVSNGPIRTHHDINLPIRVKPWGIIMSPIACPDYHAPVLFQYPSSSGFTHHGLFFYPHGQEAGKKYPTVVMVYGGPQVQQVTNCFKGIRFLRHHALAANGYAVVVIDGRGSCGRGLKFESHIKDKLGTVEIEDQVEGLQYLSSKGYCVDMSRVGIHGWSYGGYLSLLGIAQRPDIFKVGIAGAPVVNWLLYDTGYTERYLNVPSENEAGYRNGSVLSHVDKFPDEENRILIIHGLIDENVHFHHTSALIAALVKACKPYRLQIYPNERHGIRNHEASEHYKTMILSFLQNHL</sequence>
<dbReference type="OrthoDB" id="16520at2759"/>
<dbReference type="GeneID" id="111115535"/>
<evidence type="ECO:0000256" key="1">
    <source>
        <dbReference type="ARBA" id="ARBA00010036"/>
    </source>
</evidence>
<dbReference type="SUPFAM" id="SSF82171">
    <property type="entry name" value="DPP6 N-terminal domain-like"/>
    <property type="match status" value="1"/>
</dbReference>
<proteinExistence type="inferred from homology"/>
<reference evidence="10" key="1">
    <citation type="submission" date="2025-08" db="UniProtKB">
        <authorList>
            <consortium name="RefSeq"/>
        </authorList>
    </citation>
    <scope>IDENTIFICATION</scope>
    <source>
        <tissue evidence="10">Whole sample</tissue>
    </source>
</reference>
<dbReference type="Gene3D" id="2.140.10.30">
    <property type="entry name" value="Dipeptidylpeptidase IV, N-terminal domain"/>
    <property type="match status" value="1"/>
</dbReference>
<dbReference type="PANTHER" id="PTHR11731:SF193">
    <property type="entry name" value="DIPEPTIDYL PEPTIDASE 9"/>
    <property type="match status" value="1"/>
</dbReference>
<keyword evidence="2" id="KW-0645">Protease</keyword>
<dbReference type="InterPro" id="IPR002469">
    <property type="entry name" value="Peptidase_S9B_N"/>
</dbReference>
<gene>
    <name evidence="10" type="primary">LOC111115535</name>
</gene>
<evidence type="ECO:0000313" key="10">
    <source>
        <dbReference type="RefSeq" id="XP_022310011.1"/>
    </source>
</evidence>
<dbReference type="PANTHER" id="PTHR11731">
    <property type="entry name" value="PROTEASE FAMILY S9B,C DIPEPTIDYL-PEPTIDASE IV-RELATED"/>
    <property type="match status" value="1"/>
</dbReference>
<feature type="region of interest" description="Disordered" evidence="5">
    <location>
        <begin position="1"/>
        <end position="21"/>
    </location>
</feature>
<keyword evidence="4" id="KW-0720">Serine protease</keyword>
<keyword evidence="9" id="KW-1185">Reference proteome</keyword>
<dbReference type="InterPro" id="IPR045785">
    <property type="entry name" value="Dpp_8/9_N"/>
</dbReference>
<feature type="domain" description="Peptidase S9 prolyl oligopeptidase catalytic" evidence="6">
    <location>
        <begin position="691"/>
        <end position="889"/>
    </location>
</feature>
<evidence type="ECO:0000259" key="6">
    <source>
        <dbReference type="Pfam" id="PF00326"/>
    </source>
</evidence>
<comment type="similarity">
    <text evidence="1">Belongs to the peptidase S9B family. DPPIV subfamily.</text>
</comment>
<dbReference type="InterPro" id="IPR050278">
    <property type="entry name" value="Serine_Prot_S9B/DPPIV"/>
</dbReference>
<dbReference type="Gene3D" id="3.40.50.1820">
    <property type="entry name" value="alpha/beta hydrolase"/>
    <property type="match status" value="1"/>
</dbReference>
<evidence type="ECO:0000256" key="2">
    <source>
        <dbReference type="ARBA" id="ARBA00022670"/>
    </source>
</evidence>
<dbReference type="KEGG" id="cvn:111115535"/>
<evidence type="ECO:0000259" key="7">
    <source>
        <dbReference type="Pfam" id="PF00930"/>
    </source>
</evidence>
<accession>A0A8B8C504</accession>
<evidence type="ECO:0000313" key="9">
    <source>
        <dbReference type="Proteomes" id="UP000694844"/>
    </source>
</evidence>
<feature type="domain" description="Dipeptidyl peptidase 8 /9 ,N-terminal" evidence="8">
    <location>
        <begin position="27"/>
        <end position="131"/>
    </location>
</feature>
<evidence type="ECO:0000256" key="3">
    <source>
        <dbReference type="ARBA" id="ARBA00022801"/>
    </source>
</evidence>
<dbReference type="GO" id="GO:0006508">
    <property type="term" value="P:proteolysis"/>
    <property type="evidence" value="ECO:0007669"/>
    <property type="project" value="UniProtKB-KW"/>
</dbReference>
<evidence type="ECO:0000259" key="8">
    <source>
        <dbReference type="Pfam" id="PF19520"/>
    </source>
</evidence>
<dbReference type="RefSeq" id="XP_022310011.1">
    <property type="nucleotide sequence ID" value="XM_022454303.1"/>
</dbReference>
<dbReference type="SUPFAM" id="SSF53474">
    <property type="entry name" value="alpha/beta-Hydrolases"/>
    <property type="match status" value="1"/>
</dbReference>
<organism evidence="9 10">
    <name type="scientific">Crassostrea virginica</name>
    <name type="common">Eastern oyster</name>
    <dbReference type="NCBI Taxonomy" id="6565"/>
    <lineage>
        <taxon>Eukaryota</taxon>
        <taxon>Metazoa</taxon>
        <taxon>Spiralia</taxon>
        <taxon>Lophotrochozoa</taxon>
        <taxon>Mollusca</taxon>
        <taxon>Bivalvia</taxon>
        <taxon>Autobranchia</taxon>
        <taxon>Pteriomorphia</taxon>
        <taxon>Ostreida</taxon>
        <taxon>Ostreoidea</taxon>
        <taxon>Ostreidae</taxon>
        <taxon>Crassostrea</taxon>
    </lineage>
</organism>
<dbReference type="InterPro" id="IPR001375">
    <property type="entry name" value="Peptidase_S9_cat"/>
</dbReference>
<evidence type="ECO:0000256" key="5">
    <source>
        <dbReference type="SAM" id="MobiDB-lite"/>
    </source>
</evidence>
<keyword evidence="3" id="KW-0378">Hydrolase</keyword>
<dbReference type="GO" id="GO:0008239">
    <property type="term" value="F:dipeptidyl-peptidase activity"/>
    <property type="evidence" value="ECO:0007669"/>
    <property type="project" value="TreeGrafter"/>
</dbReference>
<dbReference type="Pfam" id="PF00326">
    <property type="entry name" value="Peptidase_S9"/>
    <property type="match status" value="1"/>
</dbReference>
<dbReference type="FunFam" id="2.140.10.30:FF:000002">
    <property type="entry name" value="Dipeptidyl peptidase 8-like isoform"/>
    <property type="match status" value="1"/>
</dbReference>
<name>A0A8B8C504_CRAVI</name>
<dbReference type="Pfam" id="PF00930">
    <property type="entry name" value="DPPIV_N"/>
    <property type="match status" value="1"/>
</dbReference>
<dbReference type="InterPro" id="IPR029058">
    <property type="entry name" value="AB_hydrolase_fold"/>
</dbReference>
<dbReference type="Pfam" id="PF19520">
    <property type="entry name" value="Dpp_8_9_N"/>
    <property type="match status" value="1"/>
</dbReference>
<dbReference type="Proteomes" id="UP000694844">
    <property type="component" value="Chromosome 9"/>
</dbReference>
<evidence type="ECO:0000256" key="4">
    <source>
        <dbReference type="ARBA" id="ARBA00022825"/>
    </source>
</evidence>
<dbReference type="AlphaFoldDB" id="A0A8B8C504"/>
<protein>
    <submittedName>
        <fullName evidence="10">Dipeptidyl peptidase 9-like</fullName>
    </submittedName>
</protein>
<feature type="domain" description="Dipeptidylpeptidase IV N-terminal" evidence="7">
    <location>
        <begin position="177"/>
        <end position="586"/>
    </location>
</feature>